<feature type="transmembrane region" description="Helical" evidence="8">
    <location>
        <begin position="523"/>
        <end position="544"/>
    </location>
</feature>
<reference evidence="12" key="2">
    <citation type="journal article" date="2016" name="Sci. Rep.">
        <title>Dictyocaulus viviparus genome, variome and transcriptome elucidate lungworm biology and support future intervention.</title>
        <authorList>
            <person name="McNulty S.N."/>
            <person name="Strube C."/>
            <person name="Rosa B.A."/>
            <person name="Martin J.C."/>
            <person name="Tyagi R."/>
            <person name="Choi Y.J."/>
            <person name="Wang Q."/>
            <person name="Hallsworth Pepin K."/>
            <person name="Zhang X."/>
            <person name="Ozersky P."/>
            <person name="Wilson R.K."/>
            <person name="Sternberg P.W."/>
            <person name="Gasser R.B."/>
            <person name="Mitreva M."/>
        </authorList>
    </citation>
    <scope>NUCLEOTIDE SEQUENCE [LARGE SCALE GENOMIC DNA]</scope>
    <source>
        <strain evidence="12">HannoverDv2000</strain>
    </source>
</reference>
<dbReference type="SUPFAM" id="SSF103473">
    <property type="entry name" value="MFS general substrate transporter"/>
    <property type="match status" value="2"/>
</dbReference>
<evidence type="ECO:0000313" key="12">
    <source>
        <dbReference type="Proteomes" id="UP000053766"/>
    </source>
</evidence>
<dbReference type="NCBIfam" id="TIGR00805">
    <property type="entry name" value="oat"/>
    <property type="match status" value="1"/>
</dbReference>
<keyword evidence="8" id="KW-0813">Transport</keyword>
<dbReference type="EMBL" id="KN716164">
    <property type="protein sequence ID" value="KJH52496.1"/>
    <property type="molecule type" value="Genomic_DNA"/>
</dbReference>
<evidence type="ECO:0000259" key="10">
    <source>
        <dbReference type="PROSITE" id="PS51465"/>
    </source>
</evidence>
<dbReference type="PANTHER" id="PTHR11388:SF100">
    <property type="entry name" value="SOLUTE CARRIER ORGANIC ANION TRANSPORTER FAMILY MEMBER 4A1"/>
    <property type="match status" value="1"/>
</dbReference>
<feature type="domain" description="Kazal-like" evidence="10">
    <location>
        <begin position="399"/>
        <end position="454"/>
    </location>
</feature>
<dbReference type="GO" id="GO:0006811">
    <property type="term" value="P:monoatomic ion transport"/>
    <property type="evidence" value="ECO:0007669"/>
    <property type="project" value="UniProtKB-KW"/>
</dbReference>
<feature type="transmembrane region" description="Helical" evidence="8">
    <location>
        <begin position="324"/>
        <end position="343"/>
    </location>
</feature>
<dbReference type="GO" id="GO:0015347">
    <property type="term" value="F:sodium-independent organic anion transmembrane transporter activity"/>
    <property type="evidence" value="ECO:0007669"/>
    <property type="project" value="TreeGrafter"/>
</dbReference>
<dbReference type="InterPro" id="IPR002350">
    <property type="entry name" value="Kazal_dom"/>
</dbReference>
<keyword evidence="7" id="KW-1015">Disulfide bond</keyword>
<dbReference type="Proteomes" id="UP000053766">
    <property type="component" value="Unassembled WGS sequence"/>
</dbReference>
<keyword evidence="5 8" id="KW-1133">Transmembrane helix</keyword>
<feature type="region of interest" description="Disordered" evidence="9">
    <location>
        <begin position="1"/>
        <end position="25"/>
    </location>
</feature>
<accession>A0A0D8YD26</accession>
<proteinExistence type="inferred from homology"/>
<comment type="subcellular location">
    <subcellularLocation>
        <location evidence="1 8">Cell membrane</location>
        <topology evidence="1 8">Multi-pass membrane protein</topology>
    </subcellularLocation>
</comment>
<evidence type="ECO:0000256" key="7">
    <source>
        <dbReference type="ARBA" id="ARBA00023157"/>
    </source>
</evidence>
<evidence type="ECO:0000256" key="4">
    <source>
        <dbReference type="ARBA" id="ARBA00022692"/>
    </source>
</evidence>
<keyword evidence="3" id="KW-1003">Cell membrane</keyword>
<evidence type="ECO:0000256" key="9">
    <source>
        <dbReference type="SAM" id="MobiDB-lite"/>
    </source>
</evidence>
<sequence length="636" mass="70973">MERFNTEKFEASDEELREKNDSDDDDEKLLCGYGSTHTGIISSWYDFAVLLVVFPVCHWGNSGHKGRWIGWGGVVMALGSLVCALPHWLISPYNPEEAHINSSDFGQCIFRDSEEHQCERQPLSSYLNPYFLLFVLGQTFHGVGSTPLFSIGTTYIDENVSQKASPVYLAVHAVLTSFGPVIGVFVGGYLLNIYDDFDRVDHPPISRSDPRWIGAWWIGFLASSISALVIAFPILAFARELPEARKHRAKDVNQVHAAGGDINEKVPKEVTKLPIVVMKICRNPTVIVCILIGIFESIIINGFAAFMPKILETLLSTTPMVASYLSSIVIFAAAAGVMVGGMVIRQLKLQVSGMLKMIVCCHVIALIFTTGLLVHCPQRIFVGINTDYDNTKIADEFEHSVENVCNSNCYCKDEWNPVCERETNRVFFSPCYAGCTNKEEINGTNIWSNCSCLRVNDTRNSDSLQHPDVLYRGYCNMSCGYNVYILMVALFITVVASFASGIPTQQIMLRVVPFDERTLALGINWTFLRLLGFIPGGILFGMLIDIACLKWEESCGRRQSCLIYDPLNLSWTITALAIVCKLLSILTALFGYMTYRPSDLENSMSVQSVDSQGILHLVVNDDRPPEHFYKRKSVIS</sequence>
<evidence type="ECO:0000256" key="8">
    <source>
        <dbReference type="RuleBase" id="RU362056"/>
    </source>
</evidence>
<dbReference type="GO" id="GO:0016323">
    <property type="term" value="C:basolateral plasma membrane"/>
    <property type="evidence" value="ECO:0007669"/>
    <property type="project" value="TreeGrafter"/>
</dbReference>
<dbReference type="PANTHER" id="PTHR11388">
    <property type="entry name" value="ORGANIC ANION TRANSPORTER"/>
    <property type="match status" value="1"/>
</dbReference>
<evidence type="ECO:0000256" key="5">
    <source>
        <dbReference type="ARBA" id="ARBA00022989"/>
    </source>
</evidence>
<feature type="transmembrane region" description="Helical" evidence="8">
    <location>
        <begin position="573"/>
        <end position="595"/>
    </location>
</feature>
<dbReference type="PROSITE" id="PS51465">
    <property type="entry name" value="KAZAL_2"/>
    <property type="match status" value="1"/>
</dbReference>
<feature type="transmembrane region" description="Helical" evidence="8">
    <location>
        <begin position="355"/>
        <end position="374"/>
    </location>
</feature>
<dbReference type="Gene3D" id="1.20.1250.20">
    <property type="entry name" value="MFS general substrate transporter like domains"/>
    <property type="match status" value="1"/>
</dbReference>
<evidence type="ECO:0000256" key="6">
    <source>
        <dbReference type="ARBA" id="ARBA00023136"/>
    </source>
</evidence>
<dbReference type="GO" id="GO:0043252">
    <property type="term" value="P:sodium-independent organic anion transport"/>
    <property type="evidence" value="ECO:0007669"/>
    <property type="project" value="TreeGrafter"/>
</dbReference>
<keyword evidence="6 8" id="KW-0472">Membrane</keyword>
<keyword evidence="4 8" id="KW-0812">Transmembrane</keyword>
<comment type="similarity">
    <text evidence="2 8">Belongs to the organo anion transporter (TC 2.A.60) family.</text>
</comment>
<feature type="transmembrane region" description="Helical" evidence="8">
    <location>
        <begin position="214"/>
        <end position="238"/>
    </location>
</feature>
<feature type="transmembrane region" description="Helical" evidence="8">
    <location>
        <begin position="43"/>
        <end position="61"/>
    </location>
</feature>
<dbReference type="InterPro" id="IPR004156">
    <property type="entry name" value="OATP"/>
</dbReference>
<dbReference type="Pfam" id="PF03137">
    <property type="entry name" value="OATP"/>
    <property type="match status" value="1"/>
</dbReference>
<feature type="transmembrane region" description="Helical" evidence="8">
    <location>
        <begin position="130"/>
        <end position="155"/>
    </location>
</feature>
<feature type="transmembrane region" description="Helical" evidence="8">
    <location>
        <begin position="68"/>
        <end position="90"/>
    </location>
</feature>
<evidence type="ECO:0000256" key="2">
    <source>
        <dbReference type="ARBA" id="ARBA00009657"/>
    </source>
</evidence>
<reference evidence="11 12" key="1">
    <citation type="submission" date="2013-11" db="EMBL/GenBank/DDBJ databases">
        <title>Draft genome of the bovine lungworm Dictyocaulus viviparus.</title>
        <authorList>
            <person name="Mitreva M."/>
        </authorList>
    </citation>
    <scope>NUCLEOTIDE SEQUENCE [LARGE SCALE GENOMIC DNA]</scope>
    <source>
        <strain evidence="11 12">HannoverDv2000</strain>
    </source>
</reference>
<feature type="transmembrane region" description="Helical" evidence="8">
    <location>
        <begin position="285"/>
        <end position="304"/>
    </location>
</feature>
<feature type="transmembrane region" description="Helical" evidence="8">
    <location>
        <begin position="481"/>
        <end position="502"/>
    </location>
</feature>
<evidence type="ECO:0000256" key="3">
    <source>
        <dbReference type="ARBA" id="ARBA00022475"/>
    </source>
</evidence>
<comment type="caution">
    <text evidence="8">Lacks conserved residue(s) required for the propagation of feature annotation.</text>
</comment>
<name>A0A0D8YD26_DICVI</name>
<dbReference type="OrthoDB" id="5062115at2759"/>
<keyword evidence="8" id="KW-0406">Ion transport</keyword>
<keyword evidence="12" id="KW-1185">Reference proteome</keyword>
<feature type="transmembrane region" description="Helical" evidence="8">
    <location>
        <begin position="167"/>
        <end position="194"/>
    </location>
</feature>
<organism evidence="11 12">
    <name type="scientific">Dictyocaulus viviparus</name>
    <name type="common">Bovine lungworm</name>
    <dbReference type="NCBI Taxonomy" id="29172"/>
    <lineage>
        <taxon>Eukaryota</taxon>
        <taxon>Metazoa</taxon>
        <taxon>Ecdysozoa</taxon>
        <taxon>Nematoda</taxon>
        <taxon>Chromadorea</taxon>
        <taxon>Rhabditida</taxon>
        <taxon>Rhabditina</taxon>
        <taxon>Rhabditomorpha</taxon>
        <taxon>Strongyloidea</taxon>
        <taxon>Metastrongylidae</taxon>
        <taxon>Dictyocaulus</taxon>
    </lineage>
</organism>
<protein>
    <recommendedName>
        <fullName evidence="8">Solute carrier organic anion transporter family member</fullName>
    </recommendedName>
</protein>
<gene>
    <name evidence="11" type="ORF">DICVIV_01342</name>
</gene>
<evidence type="ECO:0000313" key="11">
    <source>
        <dbReference type="EMBL" id="KJH52496.1"/>
    </source>
</evidence>
<feature type="compositionally biased region" description="Basic and acidic residues" evidence="9">
    <location>
        <begin position="1"/>
        <end position="20"/>
    </location>
</feature>
<evidence type="ECO:0000256" key="1">
    <source>
        <dbReference type="ARBA" id="ARBA00004651"/>
    </source>
</evidence>
<dbReference type="AlphaFoldDB" id="A0A0D8YD26"/>
<dbReference type="InterPro" id="IPR036259">
    <property type="entry name" value="MFS_trans_sf"/>
</dbReference>